<accession>A0A1R1PNG5</accession>
<dbReference type="PANTHER" id="PTHR23091">
    <property type="entry name" value="N-TERMINAL ACETYLTRANSFERASE"/>
    <property type="match status" value="1"/>
</dbReference>
<organism evidence="3 4">
    <name type="scientific">Zancudomyces culisetae</name>
    <name type="common">Gut fungus</name>
    <name type="synonym">Smittium culisetae</name>
    <dbReference type="NCBI Taxonomy" id="1213189"/>
    <lineage>
        <taxon>Eukaryota</taxon>
        <taxon>Fungi</taxon>
        <taxon>Fungi incertae sedis</taxon>
        <taxon>Zoopagomycota</taxon>
        <taxon>Kickxellomycotina</taxon>
        <taxon>Harpellomycetes</taxon>
        <taxon>Harpellales</taxon>
        <taxon>Legeriomycetaceae</taxon>
        <taxon>Zancudomyces</taxon>
    </lineage>
</organism>
<dbReference type="InterPro" id="IPR016181">
    <property type="entry name" value="Acyl_CoA_acyltransferase"/>
</dbReference>
<dbReference type="GO" id="GO:1990189">
    <property type="term" value="F:protein N-terminal-serine acetyltransferase activity"/>
    <property type="evidence" value="ECO:0007669"/>
    <property type="project" value="TreeGrafter"/>
</dbReference>
<protein>
    <submittedName>
        <fullName evidence="3">N-terminal acetyltransferase A complex catalytic subunit ard1</fullName>
    </submittedName>
</protein>
<keyword evidence="1 3" id="KW-0808">Transferase</keyword>
<evidence type="ECO:0000256" key="1">
    <source>
        <dbReference type="ARBA" id="ARBA00022679"/>
    </source>
</evidence>
<sequence length="67" mass="7809">MYSLLPYINLELSMKEVYGASYVSLHVRVSNFAAIKLYRDSLKFSVDHTEAKYYADGEDAYYMKLIL</sequence>
<dbReference type="AlphaFoldDB" id="A0A1R1PNG5"/>
<reference evidence="4" key="1">
    <citation type="submission" date="2017-01" db="EMBL/GenBank/DDBJ databases">
        <authorList>
            <person name="Wang Y."/>
            <person name="White M."/>
            <person name="Kvist S."/>
            <person name="Moncalvo J.-M."/>
        </authorList>
    </citation>
    <scope>NUCLEOTIDE SEQUENCE [LARGE SCALE GENOMIC DNA]</scope>
    <source>
        <strain evidence="4">COL-18-3</strain>
    </source>
</reference>
<name>A0A1R1PNG5_ZANCU</name>
<gene>
    <name evidence="3" type="ORF">AX774_g4060</name>
</gene>
<proteinExistence type="predicted"/>
<evidence type="ECO:0000256" key="2">
    <source>
        <dbReference type="ARBA" id="ARBA00023315"/>
    </source>
</evidence>
<dbReference type="SUPFAM" id="SSF55729">
    <property type="entry name" value="Acyl-CoA N-acyltransferases (Nat)"/>
    <property type="match status" value="1"/>
</dbReference>
<comment type="caution">
    <text evidence="3">The sequence shown here is derived from an EMBL/GenBank/DDBJ whole genome shotgun (WGS) entry which is preliminary data.</text>
</comment>
<keyword evidence="2" id="KW-0012">Acyltransferase</keyword>
<dbReference type="InterPro" id="IPR045047">
    <property type="entry name" value="Ard1-like"/>
</dbReference>
<evidence type="ECO:0000313" key="4">
    <source>
        <dbReference type="Proteomes" id="UP000188320"/>
    </source>
</evidence>
<dbReference type="OrthoDB" id="25586at2759"/>
<dbReference type="GO" id="GO:0031415">
    <property type="term" value="C:NatA complex"/>
    <property type="evidence" value="ECO:0007669"/>
    <property type="project" value="InterPro"/>
</dbReference>
<dbReference type="PANTHER" id="PTHR23091:SF4">
    <property type="entry name" value="N-TERMINAL AMINO-ACID N(ALPHA)-ACETYLTRANSFERASE NATA"/>
    <property type="match status" value="1"/>
</dbReference>
<evidence type="ECO:0000313" key="3">
    <source>
        <dbReference type="EMBL" id="OMH82463.1"/>
    </source>
</evidence>
<dbReference type="Proteomes" id="UP000188320">
    <property type="component" value="Unassembled WGS sequence"/>
</dbReference>
<dbReference type="Gene3D" id="3.40.630.30">
    <property type="match status" value="1"/>
</dbReference>
<dbReference type="GO" id="GO:1990190">
    <property type="term" value="F:protein-N-terminal-glutamate acetyltransferase activity"/>
    <property type="evidence" value="ECO:0007669"/>
    <property type="project" value="TreeGrafter"/>
</dbReference>
<dbReference type="EMBL" id="LSSK01000659">
    <property type="protein sequence ID" value="OMH82463.1"/>
    <property type="molecule type" value="Genomic_DNA"/>
</dbReference>
<keyword evidence="4" id="KW-1185">Reference proteome</keyword>